<dbReference type="Proteomes" id="UP001500459">
    <property type="component" value="Unassembled WGS sequence"/>
</dbReference>
<proteinExistence type="predicted"/>
<accession>A0ABP6UUP9</accession>
<sequence length="191" mass="20504">MQVSHLKNNIKKYDMKIIKGIMLVTLLFMTSAAISQSEDDQKVINDAEKAKTSLLKLKVGLNDFFDTSAGYVIFPNVGKGGFIIGGASGNGAVYENGVLVGMANLKKLNIGLQAGGQLVTEVIFFETEEDLNEFKSDEYEFSAEASAIALKSGVAVNAKYDDGVAVFAMPKEGLMVDASVGGQKFKYVPLQ</sequence>
<dbReference type="EMBL" id="BAABCW010000032">
    <property type="protein sequence ID" value="GAA3522939.1"/>
    <property type="molecule type" value="Genomic_DNA"/>
</dbReference>
<evidence type="ECO:0000313" key="2">
    <source>
        <dbReference type="Proteomes" id="UP001500459"/>
    </source>
</evidence>
<organism evidence="1 2">
    <name type="scientific">Aquimarina addita</name>
    <dbReference type="NCBI Taxonomy" id="870485"/>
    <lineage>
        <taxon>Bacteria</taxon>
        <taxon>Pseudomonadati</taxon>
        <taxon>Bacteroidota</taxon>
        <taxon>Flavobacteriia</taxon>
        <taxon>Flavobacteriales</taxon>
        <taxon>Flavobacteriaceae</taxon>
        <taxon>Aquimarina</taxon>
    </lineage>
</organism>
<evidence type="ECO:0008006" key="3">
    <source>
        <dbReference type="Google" id="ProtNLM"/>
    </source>
</evidence>
<evidence type="ECO:0000313" key="1">
    <source>
        <dbReference type="EMBL" id="GAA3522939.1"/>
    </source>
</evidence>
<name>A0ABP6UUP9_9FLAO</name>
<gene>
    <name evidence="1" type="ORF">GCM10022393_42060</name>
</gene>
<reference evidence="2" key="1">
    <citation type="journal article" date="2019" name="Int. J. Syst. Evol. Microbiol.">
        <title>The Global Catalogue of Microorganisms (GCM) 10K type strain sequencing project: providing services to taxonomists for standard genome sequencing and annotation.</title>
        <authorList>
            <consortium name="The Broad Institute Genomics Platform"/>
            <consortium name="The Broad Institute Genome Sequencing Center for Infectious Disease"/>
            <person name="Wu L."/>
            <person name="Ma J."/>
        </authorList>
    </citation>
    <scope>NUCLEOTIDE SEQUENCE [LARGE SCALE GENOMIC DNA]</scope>
    <source>
        <strain evidence="2">JCM 17106</strain>
    </source>
</reference>
<comment type="caution">
    <text evidence="1">The sequence shown here is derived from an EMBL/GenBank/DDBJ whole genome shotgun (WGS) entry which is preliminary data.</text>
</comment>
<protein>
    <recommendedName>
        <fullName evidence="3">Lipid-binding SYLF domain-containing protein</fullName>
    </recommendedName>
</protein>
<keyword evidence="2" id="KW-1185">Reference proteome</keyword>